<evidence type="ECO:0000313" key="1">
    <source>
        <dbReference type="EMBL" id="GLQ53797.1"/>
    </source>
</evidence>
<proteinExistence type="predicted"/>
<keyword evidence="2" id="KW-1185">Reference proteome</keyword>
<accession>A0ABQ5W1N2</accession>
<dbReference type="SUPFAM" id="SSF56436">
    <property type="entry name" value="C-type lectin-like"/>
    <property type="match status" value="1"/>
</dbReference>
<dbReference type="InterPro" id="IPR016187">
    <property type="entry name" value="CTDL_fold"/>
</dbReference>
<dbReference type="Proteomes" id="UP001156691">
    <property type="component" value="Unassembled WGS sequence"/>
</dbReference>
<name>A0ABQ5W1N2_9HYPH</name>
<comment type="caution">
    <text evidence="1">The sequence shown here is derived from an EMBL/GenBank/DDBJ whole genome shotgun (WGS) entry which is preliminary data.</text>
</comment>
<dbReference type="EMBL" id="BSNS01000007">
    <property type="protein sequence ID" value="GLQ53797.1"/>
    <property type="molecule type" value="Genomic_DNA"/>
</dbReference>
<gene>
    <name evidence="1" type="ORF">GCM10010862_10560</name>
</gene>
<sequence>MSFFVTSAGLGDGANLGGLEGADAHCQMLAEAAGATGQTWMAYLSAEGVDARDRIGAGPWTNANGDVIAEDVASLHSDANNITKETALTETGEIVKGRGDEPNQHDILTGTNEDGTLAADMTCSDWTSNGEGSAMVGHSDRMGPEDLATGTSWNAAHPSRGCSQDDLIGTGGNGYFYCFAAN</sequence>
<dbReference type="InterPro" id="IPR016186">
    <property type="entry name" value="C-type_lectin-like/link_sf"/>
</dbReference>
<protein>
    <recommendedName>
        <fullName evidence="3">Lectin</fullName>
    </recommendedName>
</protein>
<reference evidence="2" key="1">
    <citation type="journal article" date="2019" name="Int. J. Syst. Evol. Microbiol.">
        <title>The Global Catalogue of Microorganisms (GCM) 10K type strain sequencing project: providing services to taxonomists for standard genome sequencing and annotation.</title>
        <authorList>
            <consortium name="The Broad Institute Genomics Platform"/>
            <consortium name="The Broad Institute Genome Sequencing Center for Infectious Disease"/>
            <person name="Wu L."/>
            <person name="Ma J."/>
        </authorList>
    </citation>
    <scope>NUCLEOTIDE SEQUENCE [LARGE SCALE GENOMIC DNA]</scope>
    <source>
        <strain evidence="2">NBRC 112416</strain>
    </source>
</reference>
<evidence type="ECO:0000313" key="2">
    <source>
        <dbReference type="Proteomes" id="UP001156691"/>
    </source>
</evidence>
<dbReference type="Gene3D" id="3.10.100.10">
    <property type="entry name" value="Mannose-Binding Protein A, subunit A"/>
    <property type="match status" value="1"/>
</dbReference>
<evidence type="ECO:0008006" key="3">
    <source>
        <dbReference type="Google" id="ProtNLM"/>
    </source>
</evidence>
<organism evidence="1 2">
    <name type="scientific">Devosia nitrariae</name>
    <dbReference type="NCBI Taxonomy" id="2071872"/>
    <lineage>
        <taxon>Bacteria</taxon>
        <taxon>Pseudomonadati</taxon>
        <taxon>Pseudomonadota</taxon>
        <taxon>Alphaproteobacteria</taxon>
        <taxon>Hyphomicrobiales</taxon>
        <taxon>Devosiaceae</taxon>
        <taxon>Devosia</taxon>
    </lineage>
</organism>